<dbReference type="SUPFAM" id="SSF51306">
    <property type="entry name" value="LexA/Signal peptidase"/>
    <property type="match status" value="1"/>
</dbReference>
<feature type="domain" description="HTH cro/C1-type" evidence="6">
    <location>
        <begin position="9"/>
        <end position="62"/>
    </location>
</feature>
<organism evidence="7">
    <name type="scientific">Salmonella enterica</name>
    <name type="common">Salmonella choleraesuis</name>
    <dbReference type="NCBI Taxonomy" id="28901"/>
    <lineage>
        <taxon>Bacteria</taxon>
        <taxon>Pseudomonadati</taxon>
        <taxon>Pseudomonadota</taxon>
        <taxon>Gammaproteobacteria</taxon>
        <taxon>Enterobacterales</taxon>
        <taxon>Enterobacteriaceae</taxon>
        <taxon>Salmonella</taxon>
    </lineage>
</organism>
<dbReference type="Gene3D" id="2.10.109.10">
    <property type="entry name" value="Umud Fragment, subunit A"/>
    <property type="match status" value="1"/>
</dbReference>
<dbReference type="SUPFAM" id="SSF47413">
    <property type="entry name" value="lambda repressor-like DNA-binding domains"/>
    <property type="match status" value="1"/>
</dbReference>
<reference evidence="7" key="1">
    <citation type="journal article" date="2018" name="Genome Biol.">
        <title>SKESA: strategic k-mer extension for scrupulous assemblies.</title>
        <authorList>
            <person name="Souvorov A."/>
            <person name="Agarwala R."/>
            <person name="Lipman D.J."/>
        </authorList>
    </citation>
    <scope>NUCLEOTIDE SEQUENCE</scope>
    <source>
        <strain evidence="7">MA.CK_94/00001630</strain>
    </source>
</reference>
<dbReference type="InterPro" id="IPR039418">
    <property type="entry name" value="LexA-like"/>
</dbReference>
<keyword evidence="4" id="KW-0238">DNA-binding</keyword>
<reference evidence="7" key="2">
    <citation type="submission" date="2020-02" db="EMBL/GenBank/DDBJ databases">
        <authorList>
            <consortium name="NCBI Pathogen Detection Project"/>
        </authorList>
    </citation>
    <scope>NUCLEOTIDE SEQUENCE</scope>
    <source>
        <strain evidence="7">MA.CK_94/00001630</strain>
    </source>
</reference>
<dbReference type="AlphaFoldDB" id="A0A760BCE6"/>
<dbReference type="PANTHER" id="PTHR40661:SF2">
    <property type="entry name" value="HTH-TYPE TRANSCRIPTIONAL REGULATOR PRTR"/>
    <property type="match status" value="1"/>
</dbReference>
<accession>A0A760BCE6</accession>
<dbReference type="CDD" id="cd00093">
    <property type="entry name" value="HTH_XRE"/>
    <property type="match status" value="1"/>
</dbReference>
<dbReference type="EMBL" id="DAAXRP010000013">
    <property type="protein sequence ID" value="HAG2283316.1"/>
    <property type="molecule type" value="Genomic_DNA"/>
</dbReference>
<proteinExistence type="predicted"/>
<dbReference type="GO" id="GO:0004252">
    <property type="term" value="F:serine-type endopeptidase activity"/>
    <property type="evidence" value="ECO:0007669"/>
    <property type="project" value="InterPro"/>
</dbReference>
<dbReference type="Pfam" id="PF00717">
    <property type="entry name" value="Peptidase_S24"/>
    <property type="match status" value="1"/>
</dbReference>
<sequence length="244" mass="27029">MKTTLAERLSTARKAMGLTQKSLGELVGISQAAIQKIETGKSSGSTKMIELAKVLNVNPEWLSSGEDTTGNYDIDALLKNRHPDSELKSSHLKVGVWEEQEQHDMDEFVEVPLINVRFAAGHGNSEIIDDESFTLVFRRYSLHRMGVSAGNAKLVRVSGDSMTPALNDGDVVGIDTSSVDIKDGKTYALCHDGMLRVKTLISQPGKVIIRSLNRIDYPDEILNREDFMRAVKIVGRVFWSSHAW</sequence>
<dbReference type="PROSITE" id="PS50943">
    <property type="entry name" value="HTH_CROC1"/>
    <property type="match status" value="1"/>
</dbReference>
<dbReference type="GO" id="GO:0016020">
    <property type="term" value="C:membrane"/>
    <property type="evidence" value="ECO:0007669"/>
    <property type="project" value="InterPro"/>
</dbReference>
<dbReference type="PANTHER" id="PTHR40661">
    <property type="match status" value="1"/>
</dbReference>
<keyword evidence="5" id="KW-0804">Transcription</keyword>
<keyword evidence="1" id="KW-0645">Protease</keyword>
<dbReference type="InterPro" id="IPR015927">
    <property type="entry name" value="Peptidase_S24_S26A/B/C"/>
</dbReference>
<dbReference type="InterPro" id="IPR036286">
    <property type="entry name" value="LexA/Signal_pep-like_sf"/>
</dbReference>
<evidence type="ECO:0000313" key="7">
    <source>
        <dbReference type="EMBL" id="HAG2283316.1"/>
    </source>
</evidence>
<evidence type="ECO:0000259" key="6">
    <source>
        <dbReference type="PROSITE" id="PS50943"/>
    </source>
</evidence>
<dbReference type="PROSITE" id="PS00501">
    <property type="entry name" value="SPASE_I_1"/>
    <property type="match status" value="1"/>
</dbReference>
<gene>
    <name evidence="7" type="ORF">G8W61_003646</name>
</gene>
<dbReference type="InterPro" id="IPR010982">
    <property type="entry name" value="Lambda_DNA-bd_dom_sf"/>
</dbReference>
<evidence type="ECO:0000256" key="4">
    <source>
        <dbReference type="ARBA" id="ARBA00023125"/>
    </source>
</evidence>
<dbReference type="Gene3D" id="1.10.260.40">
    <property type="entry name" value="lambda repressor-like DNA-binding domains"/>
    <property type="match status" value="1"/>
</dbReference>
<dbReference type="InterPro" id="IPR019756">
    <property type="entry name" value="Pept_S26A_signal_pept_1_Ser-AS"/>
</dbReference>
<dbReference type="InterPro" id="IPR001387">
    <property type="entry name" value="Cro/C1-type_HTH"/>
</dbReference>
<dbReference type="GO" id="GO:0003677">
    <property type="term" value="F:DNA binding"/>
    <property type="evidence" value="ECO:0007669"/>
    <property type="project" value="UniProtKB-KW"/>
</dbReference>
<evidence type="ECO:0000256" key="3">
    <source>
        <dbReference type="ARBA" id="ARBA00023015"/>
    </source>
</evidence>
<name>A0A760BCE6_SALER</name>
<keyword evidence="3" id="KW-0805">Transcription regulation</keyword>
<evidence type="ECO:0000256" key="1">
    <source>
        <dbReference type="ARBA" id="ARBA00022670"/>
    </source>
</evidence>
<evidence type="ECO:0000256" key="5">
    <source>
        <dbReference type="ARBA" id="ARBA00023163"/>
    </source>
</evidence>
<dbReference type="Pfam" id="PF01381">
    <property type="entry name" value="HTH_3"/>
    <property type="match status" value="1"/>
</dbReference>
<keyword evidence="2" id="KW-0378">Hydrolase</keyword>
<protein>
    <submittedName>
        <fullName evidence="7">Helix-turn-helix transcriptional regulator</fullName>
    </submittedName>
</protein>
<dbReference type="SMART" id="SM00530">
    <property type="entry name" value="HTH_XRE"/>
    <property type="match status" value="1"/>
</dbReference>
<comment type="caution">
    <text evidence="7">The sequence shown here is derived from an EMBL/GenBank/DDBJ whole genome shotgun (WGS) entry which is preliminary data.</text>
</comment>
<evidence type="ECO:0000256" key="2">
    <source>
        <dbReference type="ARBA" id="ARBA00022801"/>
    </source>
</evidence>
<dbReference type="CDD" id="cd06529">
    <property type="entry name" value="S24_LexA-like"/>
    <property type="match status" value="1"/>
</dbReference>
<dbReference type="GO" id="GO:0006508">
    <property type="term" value="P:proteolysis"/>
    <property type="evidence" value="ECO:0007669"/>
    <property type="project" value="UniProtKB-KW"/>
</dbReference>